<feature type="compositionally biased region" description="Low complexity" evidence="6">
    <location>
        <begin position="386"/>
        <end position="402"/>
    </location>
</feature>
<evidence type="ECO:0000256" key="1">
    <source>
        <dbReference type="ARBA" id="ARBA00011079"/>
    </source>
</evidence>
<evidence type="ECO:0000256" key="3">
    <source>
        <dbReference type="ARBA" id="ARBA00022729"/>
    </source>
</evidence>
<feature type="compositionally biased region" description="Low complexity" evidence="6">
    <location>
        <begin position="1221"/>
        <end position="1231"/>
    </location>
</feature>
<keyword evidence="5" id="KW-0325">Glycoprotein</keyword>
<dbReference type="InterPro" id="IPR008758">
    <property type="entry name" value="Peptidase_S28"/>
</dbReference>
<feature type="compositionally biased region" description="Polar residues" evidence="6">
    <location>
        <begin position="1400"/>
        <end position="1411"/>
    </location>
</feature>
<feature type="compositionally biased region" description="Polar residues" evidence="6">
    <location>
        <begin position="1031"/>
        <end position="1046"/>
    </location>
</feature>
<dbReference type="Pfam" id="PF05577">
    <property type="entry name" value="Peptidase_S28"/>
    <property type="match status" value="2"/>
</dbReference>
<feature type="compositionally biased region" description="Low complexity" evidence="6">
    <location>
        <begin position="177"/>
        <end position="189"/>
    </location>
</feature>
<feature type="compositionally biased region" description="Basic residues" evidence="6">
    <location>
        <begin position="1324"/>
        <end position="1372"/>
    </location>
</feature>
<feature type="compositionally biased region" description="Basic and acidic residues" evidence="6">
    <location>
        <begin position="160"/>
        <end position="170"/>
    </location>
</feature>
<feature type="compositionally biased region" description="Polar residues" evidence="6">
    <location>
        <begin position="222"/>
        <end position="245"/>
    </location>
</feature>
<feature type="region of interest" description="Disordered" evidence="6">
    <location>
        <begin position="95"/>
        <end position="254"/>
    </location>
</feature>
<dbReference type="GO" id="GO:0006508">
    <property type="term" value="P:proteolysis"/>
    <property type="evidence" value="ECO:0007669"/>
    <property type="project" value="UniProtKB-KW"/>
</dbReference>
<feature type="region of interest" description="Disordered" evidence="6">
    <location>
        <begin position="1"/>
        <end position="26"/>
    </location>
</feature>
<feature type="compositionally biased region" description="Low complexity" evidence="6">
    <location>
        <begin position="969"/>
        <end position="986"/>
    </location>
</feature>
<feature type="compositionally biased region" description="Low complexity" evidence="6">
    <location>
        <begin position="893"/>
        <end position="918"/>
    </location>
</feature>
<accession>A0A197K965</accession>
<dbReference type="PANTHER" id="PTHR11010">
    <property type="entry name" value="PROTEASE S28 PRO-X CARBOXYPEPTIDASE-RELATED"/>
    <property type="match status" value="1"/>
</dbReference>
<evidence type="ECO:0000256" key="6">
    <source>
        <dbReference type="SAM" id="MobiDB-lite"/>
    </source>
</evidence>
<protein>
    <submittedName>
        <fullName evidence="7">Uncharacterized protein</fullName>
    </submittedName>
</protein>
<dbReference type="PANTHER" id="PTHR11010:SF38">
    <property type="entry name" value="LYSOSOMAL PRO-X CARBOXYPEPTIDASE"/>
    <property type="match status" value="1"/>
</dbReference>
<feature type="region of interest" description="Disordered" evidence="6">
    <location>
        <begin position="874"/>
        <end position="918"/>
    </location>
</feature>
<feature type="region of interest" description="Disordered" evidence="6">
    <location>
        <begin position="1217"/>
        <end position="1266"/>
    </location>
</feature>
<keyword evidence="3" id="KW-0732">Signal</keyword>
<keyword evidence="8" id="KW-1185">Reference proteome</keyword>
<feature type="region of interest" description="Disordered" evidence="6">
    <location>
        <begin position="958"/>
        <end position="990"/>
    </location>
</feature>
<dbReference type="InterPro" id="IPR029058">
    <property type="entry name" value="AB_hydrolase_fold"/>
</dbReference>
<gene>
    <name evidence="7" type="ORF">K457DRAFT_15232</name>
</gene>
<dbReference type="OrthoDB" id="1735038at2759"/>
<evidence type="ECO:0000313" key="8">
    <source>
        <dbReference type="Proteomes" id="UP000078512"/>
    </source>
</evidence>
<feature type="compositionally biased region" description="Polar residues" evidence="6">
    <location>
        <begin position="1"/>
        <end position="24"/>
    </location>
</feature>
<dbReference type="EMBL" id="KV442019">
    <property type="protein sequence ID" value="OAQ34040.1"/>
    <property type="molecule type" value="Genomic_DNA"/>
</dbReference>
<evidence type="ECO:0000256" key="4">
    <source>
        <dbReference type="ARBA" id="ARBA00022801"/>
    </source>
</evidence>
<reference evidence="7 8" key="1">
    <citation type="submission" date="2016-05" db="EMBL/GenBank/DDBJ databases">
        <title>Genome sequencing reveals origins of a unique bacterial endosymbiosis in the earliest lineages of terrestrial Fungi.</title>
        <authorList>
            <consortium name="DOE Joint Genome Institute"/>
            <person name="Uehling J."/>
            <person name="Gryganskyi A."/>
            <person name="Hameed K."/>
            <person name="Tschaplinski T."/>
            <person name="Misztal P."/>
            <person name="Wu S."/>
            <person name="Desiro A."/>
            <person name="Vande Pol N."/>
            <person name="Du Z.-Y."/>
            <person name="Zienkiewicz A."/>
            <person name="Zienkiewicz K."/>
            <person name="Morin E."/>
            <person name="Tisserant E."/>
            <person name="Splivallo R."/>
            <person name="Hainaut M."/>
            <person name="Henrissat B."/>
            <person name="Ohm R."/>
            <person name="Kuo A."/>
            <person name="Yan J."/>
            <person name="Lipzen A."/>
            <person name="Nolan M."/>
            <person name="Labutti K."/>
            <person name="Barry K."/>
            <person name="Goldstein A."/>
            <person name="Labbe J."/>
            <person name="Schadt C."/>
            <person name="Tuskan G."/>
            <person name="Grigoriev I."/>
            <person name="Martin F."/>
            <person name="Vilgalys R."/>
            <person name="Bonito G."/>
        </authorList>
    </citation>
    <scope>NUCLEOTIDE SEQUENCE [LARGE SCALE GENOMIC DNA]</scope>
    <source>
        <strain evidence="7 8">AG-77</strain>
    </source>
</reference>
<evidence type="ECO:0000256" key="5">
    <source>
        <dbReference type="ARBA" id="ARBA00023180"/>
    </source>
</evidence>
<feature type="compositionally biased region" description="Polar residues" evidence="6">
    <location>
        <begin position="133"/>
        <end position="159"/>
    </location>
</feature>
<dbReference type="Proteomes" id="UP000078512">
    <property type="component" value="Unassembled WGS sequence"/>
</dbReference>
<feature type="compositionally biased region" description="Basic and acidic residues" evidence="6">
    <location>
        <begin position="1436"/>
        <end position="1467"/>
    </location>
</feature>
<feature type="compositionally biased region" description="Polar residues" evidence="6">
    <location>
        <begin position="446"/>
        <end position="464"/>
    </location>
</feature>
<dbReference type="GO" id="GO:0070008">
    <property type="term" value="F:serine-type exopeptidase activity"/>
    <property type="evidence" value="ECO:0007669"/>
    <property type="project" value="InterPro"/>
</dbReference>
<comment type="similarity">
    <text evidence="1">Belongs to the peptidase S28 family.</text>
</comment>
<feature type="compositionally biased region" description="Polar residues" evidence="6">
    <location>
        <begin position="874"/>
        <end position="891"/>
    </location>
</feature>
<feature type="compositionally biased region" description="Low complexity" evidence="6">
    <location>
        <begin position="104"/>
        <end position="113"/>
    </location>
</feature>
<evidence type="ECO:0000313" key="7">
    <source>
        <dbReference type="EMBL" id="OAQ34040.1"/>
    </source>
</evidence>
<feature type="region of interest" description="Disordered" evidence="6">
    <location>
        <begin position="1301"/>
        <end position="1467"/>
    </location>
</feature>
<organism evidence="7 8">
    <name type="scientific">Linnemannia elongata AG-77</name>
    <dbReference type="NCBI Taxonomy" id="1314771"/>
    <lineage>
        <taxon>Eukaryota</taxon>
        <taxon>Fungi</taxon>
        <taxon>Fungi incertae sedis</taxon>
        <taxon>Mucoromycota</taxon>
        <taxon>Mortierellomycotina</taxon>
        <taxon>Mortierellomycetes</taxon>
        <taxon>Mortierellales</taxon>
        <taxon>Mortierellaceae</taxon>
        <taxon>Linnemannia</taxon>
    </lineage>
</organism>
<dbReference type="Gene3D" id="3.40.50.1820">
    <property type="entry name" value="alpha/beta hydrolase"/>
    <property type="match status" value="2"/>
</dbReference>
<dbReference type="SUPFAM" id="SSF53474">
    <property type="entry name" value="alpha/beta-Hydrolases"/>
    <property type="match status" value="1"/>
</dbReference>
<dbReference type="GO" id="GO:0008239">
    <property type="term" value="F:dipeptidyl-peptidase activity"/>
    <property type="evidence" value="ECO:0007669"/>
    <property type="project" value="TreeGrafter"/>
</dbReference>
<name>A0A197K965_9FUNG</name>
<evidence type="ECO:0000256" key="2">
    <source>
        <dbReference type="ARBA" id="ARBA00022670"/>
    </source>
</evidence>
<keyword evidence="2" id="KW-0645">Protease</keyword>
<feature type="region of interest" description="Disordered" evidence="6">
    <location>
        <begin position="341"/>
        <end position="469"/>
    </location>
</feature>
<proteinExistence type="inferred from homology"/>
<keyword evidence="4" id="KW-0378">Hydrolase</keyword>
<feature type="compositionally biased region" description="Polar residues" evidence="6">
    <location>
        <begin position="1091"/>
        <end position="1103"/>
    </location>
</feature>
<feature type="region of interest" description="Disordered" evidence="6">
    <location>
        <begin position="1084"/>
        <end position="1103"/>
    </location>
</feature>
<sequence length="1532" mass="166778">MASPLKQQQREQISQQWNQPSGTTFAEGRLPLWTAGAINSRSLRNPFVKSFGLRHKATMDWGMRARARTQRHWDKYWHQVETGQESGFDSLYEMGNSGTGTGTNAGTSTSVSTDVNAGGTGGPREETTTSSSLDTISNTYGASSSSPFTCASPLNCTEKSNLDTDNRSNRTDGSYSTAPPTTTTTTTVTKDNGLARAETELPFSPDMITPLPGDNDGPGSLFFSQLLNHNQKSPPSQDPSTSFPSTYTDNKTTTHNTSATFRQYYQINREFYKPGGPIILWLPGESPLHSLFLRRGLAYELANATTGLLVALEHRFYGNSIPRFQDSPAAHKDGSLVFDTSHEKQELSPLSNPSDRMSDSEYPLRHMTASAPPTEDEEEEVGREGGVWMAARSLASSTSPSSGPTKFNHQIGVDKASRTRISGRKHRNLNGDKQQHDPPPPPPPFNQTDNAHDGNSTNNDSTSEGGKEGLPLDLLKYLNVDQSIEDIARFMDLFPTLQPKLFPMGESDPVATSASLPKPRWILAGCSYGGNLAAWTRQRYPSKVFAAFASSAPVRSALDFFEYSTSQTDILGDKCSTQLGLARDFLDGALQMTDGFMHQMAAVDLEIKQQTSAGIVGPADSTRQEQGGMVAMTGDFDDFSPSAVTATDPMPVVGDNDKARRQAAKLRVLSWFSPDFAREYAAEGEEFHAAGWVWWTVASAVQYNAVVTPITVQPARTAVDVLCDAMDVAKDDDSTGFGFSTNNNSSNNSTQGQLKSLQYTKALASWFKDQQYFTPTKQEDLQPSDLDPTSVQNLAGIAWLWQTCSELGYLQTAHPSTCCCPSLAESSSPSQSLDTSDGFKISRSSAGTIEQGSNATCPLMTSNTDSPFYSSTFFSLPEGPSSSPQPTTATDDATLPSSSAPASTTTASITTGSTSAKSTCLPCRCYADEAQRSESVFSRLLTLEGAWQECQFYFGTTHPTTRKPITRTSSFPPSSSSSPSSLSSSSKETTVVEAPVLNSVGALEEVDTSATTSSSGRKRGQAPVGRKPPDDTQQGVTANPGTVTTQQDEKRDEVLLMGYPDVETNVNTKFHGWEIAQDPCYPSGSADHGITTDSEYTDSNSNNPLSDEIHSGSFSTATFTPESGTTLMSVQGLVAADASASPLCGSEIAEEGVVVEQKCEEDTTIGTRDGSSRIASELDDWLIDHPGGRYYFTNGEKDPWKELTLASSRALDFLSRPKVESGSGSISNSNGDDVRAGGKQRSRKWVSPKQDSAAQAAPLGSADALGSAPSASIKIEHREESAGGIVDAVEDIEDEDHVVVGKSSLAPAPTAETISSSTQQRDSRSHHNGKHHHRSHHYHHHRRRHNPRKHHHRHRHLHRKHHLQHYKHKLQPKRPGCTQSPVDPCQWGPPPALISRGRNDTGTVQSQPKLSNQDEDVLDDSGGSGSDDSTVIIVDVDEHEKKDSEQQEEDKGTTLEGDGNNRIEEDEYGDRTVMRIISDASHCQDILYESSDHNSVNLRAERDHVLRTFVRWIEIDNRRVKRALERRQQQRQ</sequence>
<feature type="region of interest" description="Disordered" evidence="6">
    <location>
        <begin position="1002"/>
        <end position="1051"/>
    </location>
</feature>